<dbReference type="SUPFAM" id="SSF52777">
    <property type="entry name" value="CoA-dependent acyltransferases"/>
    <property type="match status" value="1"/>
</dbReference>
<keyword evidence="2" id="KW-1185">Reference proteome</keyword>
<dbReference type="AlphaFoldDB" id="A0A507B963"/>
<dbReference type="Proteomes" id="UP000319257">
    <property type="component" value="Unassembled WGS sequence"/>
</dbReference>
<dbReference type="EMBL" id="SKBQ01000033">
    <property type="protein sequence ID" value="TPX13601.1"/>
    <property type="molecule type" value="Genomic_DNA"/>
</dbReference>
<evidence type="ECO:0000313" key="1">
    <source>
        <dbReference type="EMBL" id="TPX13601.1"/>
    </source>
</evidence>
<proteinExistence type="predicted"/>
<dbReference type="PANTHER" id="PTHR28037">
    <property type="entry name" value="ALCOHOL O-ACETYLTRANSFERASE 1-RELATED"/>
    <property type="match status" value="1"/>
</dbReference>
<protein>
    <recommendedName>
        <fullName evidence="3">Alcohol acetyltransferase</fullName>
    </recommendedName>
</protein>
<dbReference type="RefSeq" id="XP_030995312.1">
    <property type="nucleotide sequence ID" value="XM_031140664.1"/>
</dbReference>
<dbReference type="OrthoDB" id="2150604at2759"/>
<dbReference type="STRING" id="1093900.A0A507B963"/>
<dbReference type="Gene3D" id="3.30.559.10">
    <property type="entry name" value="Chloramphenicol acetyltransferase-like domain"/>
    <property type="match status" value="1"/>
</dbReference>
<comment type="caution">
    <text evidence="1">The sequence shown here is derived from an EMBL/GenBank/DDBJ whole genome shotgun (WGS) entry which is preliminary data.</text>
</comment>
<dbReference type="InterPro" id="IPR023213">
    <property type="entry name" value="CAT-like_dom_sf"/>
</dbReference>
<gene>
    <name evidence="1" type="ORF">E0L32_006072</name>
</gene>
<sequence>MASNDGLPGGDGREAVLEWPVPKFEEFIIANRNIGSSSTVSILLTFSSPSSLDSVRVTQRITEVQQLWPLLSITIADHRTPNPKIRYHSRSWDVGRILYRETYNATPSNPNRERDWVYDKALRLAQTKTASDSDPLWRVALFYATSDPENHRVYLSLAIDHLLIDGRGAVKLAKALVTSDISDLPKEDITVYKAMHGKDYSGFPPLSFIIHSIFSMMVAPRLPNFIQRPMGYIPAWPRKITQPTIDSPWKSSILDIPSSLMQELKVIGKHHGIATLNPTLHTAWVLALWAVFIPEKKRKRLCIKDTSVKDIRDISQGDSYCLGTHSSTYLWSSGRMNSQSRFWELAKSYRAASMDSKMVSNSHKIMQLVVKLKNREMKPERCRYRSPNATTLPAGDKRAYTRFEEGGLRKINSTSPYGGTSGIWSNLSYVPLPEGAIDMLFGVSGNDLCAAFNTCVLGHEGGVRLVNAFSDGAAMTLAGVKKAEELFVRILGEIAAEGGRDWLVGDLVKNKEG</sequence>
<dbReference type="GeneID" id="41973519"/>
<dbReference type="InterPro" id="IPR052058">
    <property type="entry name" value="Alcohol_O-acetyltransferase"/>
</dbReference>
<organism evidence="1 2">
    <name type="scientific">Thyridium curvatum</name>
    <dbReference type="NCBI Taxonomy" id="1093900"/>
    <lineage>
        <taxon>Eukaryota</taxon>
        <taxon>Fungi</taxon>
        <taxon>Dikarya</taxon>
        <taxon>Ascomycota</taxon>
        <taxon>Pezizomycotina</taxon>
        <taxon>Sordariomycetes</taxon>
        <taxon>Sordariomycetidae</taxon>
        <taxon>Thyridiales</taxon>
        <taxon>Thyridiaceae</taxon>
        <taxon>Thyridium</taxon>
    </lineage>
</organism>
<reference evidence="1 2" key="1">
    <citation type="submission" date="2019-06" db="EMBL/GenBank/DDBJ databases">
        <title>Draft genome sequence of the filamentous fungus Phialemoniopsis curvata isolated from diesel fuel.</title>
        <authorList>
            <person name="Varaljay V.A."/>
            <person name="Lyon W.J."/>
            <person name="Crouch A.L."/>
            <person name="Drake C.E."/>
            <person name="Hollomon J.M."/>
            <person name="Nadeau L.J."/>
            <person name="Nunn H.S."/>
            <person name="Stevenson B.S."/>
            <person name="Bojanowski C.L."/>
            <person name="Crookes-Goodson W.J."/>
        </authorList>
    </citation>
    <scope>NUCLEOTIDE SEQUENCE [LARGE SCALE GENOMIC DNA]</scope>
    <source>
        <strain evidence="1 2">D216</strain>
    </source>
</reference>
<dbReference type="Pfam" id="PF07247">
    <property type="entry name" value="AATase"/>
    <property type="match status" value="1"/>
</dbReference>
<dbReference type="InterPro" id="IPR010828">
    <property type="entry name" value="Atf2/Sli1-like"/>
</dbReference>
<name>A0A507B963_9PEZI</name>
<accession>A0A507B963</accession>
<evidence type="ECO:0008006" key="3">
    <source>
        <dbReference type="Google" id="ProtNLM"/>
    </source>
</evidence>
<dbReference type="InParanoid" id="A0A507B963"/>
<evidence type="ECO:0000313" key="2">
    <source>
        <dbReference type="Proteomes" id="UP000319257"/>
    </source>
</evidence>
<dbReference type="PANTHER" id="PTHR28037:SF1">
    <property type="entry name" value="ALCOHOL O-ACETYLTRANSFERASE 1-RELATED"/>
    <property type="match status" value="1"/>
</dbReference>